<reference evidence="4" key="1">
    <citation type="journal article" date="2019" name="Int. J. Syst. Evol. Microbiol.">
        <title>The Global Catalogue of Microorganisms (GCM) 10K type strain sequencing project: providing services to taxonomists for standard genome sequencing and annotation.</title>
        <authorList>
            <consortium name="The Broad Institute Genomics Platform"/>
            <consortium name="The Broad Institute Genome Sequencing Center for Infectious Disease"/>
            <person name="Wu L."/>
            <person name="Ma J."/>
        </authorList>
    </citation>
    <scope>NUCLEOTIDE SEQUENCE [LARGE SCALE GENOMIC DNA]</scope>
    <source>
        <strain evidence="4">JCM 17326</strain>
    </source>
</reference>
<protein>
    <recommendedName>
        <fullName evidence="5">Secreted protein</fullName>
    </recommendedName>
</protein>
<sequence length="186" mass="19479">MNLRLLPAGVILVLALFPALAACGGVAAPDDGVVSAAGGPASPAASTPGSASPSAGMRMDEAALKFAQCMREHGIDMPDPKGGRIELMIPQGTDKKKAEQAHEQCRHIMESVVGDRPTPSQQDYDRMVKFAQCMREHGIDMKDPKPGEALRIEMKGSKEKGDAARKACEEFAPGLGKPKSTAGAGQ</sequence>
<proteinExistence type="predicted"/>
<keyword evidence="4" id="KW-1185">Reference proteome</keyword>
<comment type="caution">
    <text evidence="3">The sequence shown here is derived from an EMBL/GenBank/DDBJ whole genome shotgun (WGS) entry which is preliminary data.</text>
</comment>
<feature type="chain" id="PRO_5045627830" description="Secreted protein" evidence="2">
    <location>
        <begin position="22"/>
        <end position="186"/>
    </location>
</feature>
<evidence type="ECO:0000313" key="4">
    <source>
        <dbReference type="Proteomes" id="UP001500630"/>
    </source>
</evidence>
<dbReference type="Proteomes" id="UP001500630">
    <property type="component" value="Unassembled WGS sequence"/>
</dbReference>
<gene>
    <name evidence="3" type="ORF">GCM10022419_042220</name>
</gene>
<dbReference type="PROSITE" id="PS51257">
    <property type="entry name" value="PROKAR_LIPOPROTEIN"/>
    <property type="match status" value="1"/>
</dbReference>
<accession>A0ABP6WVS8</accession>
<evidence type="ECO:0000256" key="1">
    <source>
        <dbReference type="SAM" id="MobiDB-lite"/>
    </source>
</evidence>
<evidence type="ECO:0000313" key="3">
    <source>
        <dbReference type="EMBL" id="GAA3557127.1"/>
    </source>
</evidence>
<dbReference type="RefSeq" id="WP_345564054.1">
    <property type="nucleotide sequence ID" value="NZ_BAABDQ010000008.1"/>
</dbReference>
<feature type="region of interest" description="Disordered" evidence="1">
    <location>
        <begin position="37"/>
        <end position="56"/>
    </location>
</feature>
<organism evidence="3 4">
    <name type="scientific">Nonomuraea rosea</name>
    <dbReference type="NCBI Taxonomy" id="638574"/>
    <lineage>
        <taxon>Bacteria</taxon>
        <taxon>Bacillati</taxon>
        <taxon>Actinomycetota</taxon>
        <taxon>Actinomycetes</taxon>
        <taxon>Streptosporangiales</taxon>
        <taxon>Streptosporangiaceae</taxon>
        <taxon>Nonomuraea</taxon>
    </lineage>
</organism>
<keyword evidence="2" id="KW-0732">Signal</keyword>
<dbReference type="EMBL" id="BAABDQ010000008">
    <property type="protein sequence ID" value="GAA3557127.1"/>
    <property type="molecule type" value="Genomic_DNA"/>
</dbReference>
<name>A0ABP6WVS8_9ACTN</name>
<evidence type="ECO:0000256" key="2">
    <source>
        <dbReference type="SAM" id="SignalP"/>
    </source>
</evidence>
<evidence type="ECO:0008006" key="5">
    <source>
        <dbReference type="Google" id="ProtNLM"/>
    </source>
</evidence>
<feature type="signal peptide" evidence="2">
    <location>
        <begin position="1"/>
        <end position="21"/>
    </location>
</feature>